<dbReference type="EMBL" id="QSQN01000048">
    <property type="protein sequence ID" value="RGK37066.1"/>
    <property type="molecule type" value="Genomic_DNA"/>
</dbReference>
<evidence type="ECO:0000313" key="2">
    <source>
        <dbReference type="Proteomes" id="UP000260793"/>
    </source>
</evidence>
<reference evidence="1 2" key="1">
    <citation type="submission" date="2018-08" db="EMBL/GenBank/DDBJ databases">
        <title>A genome reference for cultivated species of the human gut microbiota.</title>
        <authorList>
            <person name="Zou Y."/>
            <person name="Xue W."/>
            <person name="Luo G."/>
        </authorList>
    </citation>
    <scope>NUCLEOTIDE SEQUENCE [LARGE SCALE GENOMIC DNA]</scope>
    <source>
        <strain evidence="1 2">TF11-7</strain>
    </source>
</reference>
<proteinExistence type="predicted"/>
<protein>
    <submittedName>
        <fullName evidence="1">Uncharacterized protein</fullName>
    </submittedName>
</protein>
<evidence type="ECO:0000313" key="1">
    <source>
        <dbReference type="EMBL" id="RGK37066.1"/>
    </source>
</evidence>
<gene>
    <name evidence="1" type="ORF">DXD17_13340</name>
</gene>
<dbReference type="AlphaFoldDB" id="A0A3E4LI69"/>
<name>A0A3E4LI69_9FIRM</name>
<organism evidence="1 2">
    <name type="scientific">[Ruminococcus] lactaris</name>
    <dbReference type="NCBI Taxonomy" id="46228"/>
    <lineage>
        <taxon>Bacteria</taxon>
        <taxon>Bacillati</taxon>
        <taxon>Bacillota</taxon>
        <taxon>Clostridia</taxon>
        <taxon>Lachnospirales</taxon>
        <taxon>Lachnospiraceae</taxon>
        <taxon>Mediterraneibacter</taxon>
    </lineage>
</organism>
<accession>A0A3E4LI69</accession>
<sequence length="110" mass="12796">MTNYDQMKKLLKEFADKYVQKIPIESMLSEVSEDKARTNESGNRKLVYEKGRKDMQVIDMDEVAHHIYRIARFPESKKESESPASADAFVISADNMYSLLSVYVQKKILR</sequence>
<comment type="caution">
    <text evidence="1">The sequence shown here is derived from an EMBL/GenBank/DDBJ whole genome shotgun (WGS) entry which is preliminary data.</text>
</comment>
<dbReference type="Proteomes" id="UP000260793">
    <property type="component" value="Unassembled WGS sequence"/>
</dbReference>
<dbReference type="RefSeq" id="WP_117688678.1">
    <property type="nucleotide sequence ID" value="NZ_QSQN01000048.1"/>
</dbReference>